<evidence type="ECO:0000313" key="5">
    <source>
        <dbReference type="EMBL" id="CAF1321626.1"/>
    </source>
</evidence>
<dbReference type="Proteomes" id="UP000663891">
    <property type="component" value="Unassembled WGS sequence"/>
</dbReference>
<protein>
    <recommendedName>
        <fullName evidence="4">Large ribosomal subunit protein uL2 C-terminal domain-containing protein</fullName>
    </recommendedName>
</protein>
<sequence>MGRVILAQYKGGSAMSRARTFHRKDPAKLRSALTIGNVMLLEQMPEGNYAIIVSHNPEGGIVTGGDRIDKPILRAGRSYHKCKAKRKLWPRVRSVDKNVTCRPSFQWSQLPTVSRYAPSGRKVVLTAARRTGRVRGTAQMKDDYNQR</sequence>
<feature type="domain" description="Large ribosomal subunit protein uL2 C-terminal" evidence="4">
    <location>
        <begin position="33"/>
        <end position="119"/>
    </location>
</feature>
<evidence type="ECO:0000259" key="4">
    <source>
        <dbReference type="SMART" id="SM01382"/>
    </source>
</evidence>
<evidence type="ECO:0000313" key="6">
    <source>
        <dbReference type="EMBL" id="CAF4204138.1"/>
    </source>
</evidence>
<dbReference type="AlphaFoldDB" id="A0A815F5F4"/>
<reference evidence="5" key="1">
    <citation type="submission" date="2021-02" db="EMBL/GenBank/DDBJ databases">
        <authorList>
            <person name="Nowell W R."/>
        </authorList>
    </citation>
    <scope>NUCLEOTIDE SEQUENCE</scope>
</reference>
<dbReference type="Gene3D" id="4.10.950.10">
    <property type="entry name" value="Ribosomal protein L2, domain 3"/>
    <property type="match status" value="1"/>
</dbReference>
<dbReference type="EMBL" id="CAJOAY010009444">
    <property type="protein sequence ID" value="CAF4204138.1"/>
    <property type="molecule type" value="Genomic_DNA"/>
</dbReference>
<dbReference type="Proteomes" id="UP000663881">
    <property type="component" value="Unassembled WGS sequence"/>
</dbReference>
<dbReference type="SMART" id="SM01382">
    <property type="entry name" value="Ribosomal_L2_C"/>
    <property type="match status" value="1"/>
</dbReference>
<dbReference type="OrthoDB" id="9623191at2759"/>
<proteinExistence type="inferred from homology"/>
<dbReference type="GO" id="GO:0005840">
    <property type="term" value="C:ribosome"/>
    <property type="evidence" value="ECO:0007669"/>
    <property type="project" value="UniProtKB-KW"/>
</dbReference>
<dbReference type="InterPro" id="IPR008991">
    <property type="entry name" value="Translation_prot_SH3-like_sf"/>
</dbReference>
<comment type="similarity">
    <text evidence="1">Belongs to the universal ribosomal protein uL2 family.</text>
</comment>
<dbReference type="GO" id="GO:0003735">
    <property type="term" value="F:structural constituent of ribosome"/>
    <property type="evidence" value="ECO:0007669"/>
    <property type="project" value="InterPro"/>
</dbReference>
<name>A0A815F5F4_9BILA</name>
<dbReference type="GO" id="GO:1990904">
    <property type="term" value="C:ribonucleoprotein complex"/>
    <property type="evidence" value="ECO:0007669"/>
    <property type="project" value="UniProtKB-KW"/>
</dbReference>
<dbReference type="GO" id="GO:0006412">
    <property type="term" value="P:translation"/>
    <property type="evidence" value="ECO:0007669"/>
    <property type="project" value="InterPro"/>
</dbReference>
<accession>A0A815F5F4</accession>
<dbReference type="InterPro" id="IPR022669">
    <property type="entry name" value="Ribosomal_uL2_C"/>
</dbReference>
<evidence type="ECO:0000313" key="7">
    <source>
        <dbReference type="Proteomes" id="UP000663891"/>
    </source>
</evidence>
<evidence type="ECO:0000256" key="3">
    <source>
        <dbReference type="ARBA" id="ARBA00023274"/>
    </source>
</evidence>
<organism evidence="5 7">
    <name type="scientific">Adineta steineri</name>
    <dbReference type="NCBI Taxonomy" id="433720"/>
    <lineage>
        <taxon>Eukaryota</taxon>
        <taxon>Metazoa</taxon>
        <taxon>Spiralia</taxon>
        <taxon>Gnathifera</taxon>
        <taxon>Rotifera</taxon>
        <taxon>Eurotatoria</taxon>
        <taxon>Bdelloidea</taxon>
        <taxon>Adinetida</taxon>
        <taxon>Adinetidae</taxon>
        <taxon>Adineta</taxon>
    </lineage>
</organism>
<dbReference type="InterPro" id="IPR014726">
    <property type="entry name" value="Ribosomal_uL2_dom3"/>
</dbReference>
<dbReference type="EMBL" id="CAJNON010000573">
    <property type="protein sequence ID" value="CAF1321626.1"/>
    <property type="molecule type" value="Genomic_DNA"/>
</dbReference>
<keyword evidence="2" id="KW-0689">Ribosomal protein</keyword>
<dbReference type="SUPFAM" id="SSF50104">
    <property type="entry name" value="Translation proteins SH3-like domain"/>
    <property type="match status" value="1"/>
</dbReference>
<evidence type="ECO:0000256" key="1">
    <source>
        <dbReference type="ARBA" id="ARBA00005636"/>
    </source>
</evidence>
<keyword evidence="3" id="KW-0687">Ribonucleoprotein</keyword>
<gene>
    <name evidence="6" type="ORF">OKA104_LOCUS41151</name>
    <name evidence="5" type="ORF">VCS650_LOCUS32176</name>
</gene>
<comment type="caution">
    <text evidence="5">The sequence shown here is derived from an EMBL/GenBank/DDBJ whole genome shotgun (WGS) entry which is preliminary data.</text>
</comment>
<evidence type="ECO:0000256" key="2">
    <source>
        <dbReference type="ARBA" id="ARBA00022980"/>
    </source>
</evidence>